<feature type="signal peptide" evidence="2">
    <location>
        <begin position="1"/>
        <end position="23"/>
    </location>
</feature>
<feature type="compositionally biased region" description="Polar residues" evidence="1">
    <location>
        <begin position="35"/>
        <end position="46"/>
    </location>
</feature>
<evidence type="ECO:0000313" key="4">
    <source>
        <dbReference type="Proteomes" id="UP000664414"/>
    </source>
</evidence>
<reference evidence="3" key="1">
    <citation type="submission" date="2021-02" db="EMBL/GenBank/DDBJ databases">
        <title>Thiocyanate and organic carbon inputs drive convergent selection for specific autotrophic Afipia and Thiobacillus strains within complex microbiomes.</title>
        <authorList>
            <person name="Huddy R.J."/>
            <person name="Sachdeva R."/>
            <person name="Kadzinga F."/>
            <person name="Kantor R.S."/>
            <person name="Harrison S.T.L."/>
            <person name="Banfield J.F."/>
        </authorList>
    </citation>
    <scope>NUCLEOTIDE SEQUENCE</scope>
    <source>
        <strain evidence="3">SCN18_10_11_15_R4_P_38_20</strain>
    </source>
</reference>
<evidence type="ECO:0000256" key="2">
    <source>
        <dbReference type="SAM" id="SignalP"/>
    </source>
</evidence>
<comment type="caution">
    <text evidence="3">The sequence shown here is derived from an EMBL/GenBank/DDBJ whole genome shotgun (WGS) entry which is preliminary data.</text>
</comment>
<sequence>MKLNAFKCFLLVITLFTSTLTFGSNNIGDDKENTPPLSNQAYASGSSEDENGWRTRHTKGYEGYYNSAESDENTSQYSYDDADNYTTSDSDSTIEYEDWKVEKLNDMLSLEFEAFDDFTPESIRPPAIKKFLENYVEPLNGTDSSGSPMMKLASQKFLY</sequence>
<proteinExistence type="predicted"/>
<gene>
    <name evidence="3" type="ORF">J0H12_01485</name>
</gene>
<protein>
    <recommendedName>
        <fullName evidence="5">Secreted protein</fullName>
    </recommendedName>
</protein>
<evidence type="ECO:0000313" key="3">
    <source>
        <dbReference type="EMBL" id="MBN9412585.1"/>
    </source>
</evidence>
<organism evidence="3 4">
    <name type="scientific">Candidatus Paracaedimonas acanthamoebae</name>
    <dbReference type="NCBI Taxonomy" id="244581"/>
    <lineage>
        <taxon>Bacteria</taxon>
        <taxon>Pseudomonadati</taxon>
        <taxon>Pseudomonadota</taxon>
        <taxon>Alphaproteobacteria</taxon>
        <taxon>Holosporales</taxon>
        <taxon>Caedimonadaceae</taxon>
        <taxon>Candidatus Paracaedimonas</taxon>
    </lineage>
</organism>
<accession>A0A8J7TT77</accession>
<keyword evidence="2" id="KW-0732">Signal</keyword>
<dbReference type="AlphaFoldDB" id="A0A8J7TT77"/>
<dbReference type="Proteomes" id="UP000664414">
    <property type="component" value="Unassembled WGS sequence"/>
</dbReference>
<feature type="region of interest" description="Disordered" evidence="1">
    <location>
        <begin position="25"/>
        <end position="90"/>
    </location>
</feature>
<evidence type="ECO:0008006" key="5">
    <source>
        <dbReference type="Google" id="ProtNLM"/>
    </source>
</evidence>
<feature type="chain" id="PRO_5035160307" description="Secreted protein" evidence="2">
    <location>
        <begin position="24"/>
        <end position="159"/>
    </location>
</feature>
<feature type="compositionally biased region" description="Polar residues" evidence="1">
    <location>
        <begin position="73"/>
        <end position="90"/>
    </location>
</feature>
<dbReference type="EMBL" id="JAFKGL010000011">
    <property type="protein sequence ID" value="MBN9412585.1"/>
    <property type="molecule type" value="Genomic_DNA"/>
</dbReference>
<name>A0A8J7TT77_9PROT</name>
<evidence type="ECO:0000256" key="1">
    <source>
        <dbReference type="SAM" id="MobiDB-lite"/>
    </source>
</evidence>